<gene>
    <name evidence="4" type="ORF">TKK_001159</name>
</gene>
<reference evidence="4 5" key="1">
    <citation type="journal article" date="2024" name="bioRxiv">
        <title>A reference genome for Trichogramma kaykai: A tiny desert-dwelling parasitoid wasp with competing sex-ratio distorters.</title>
        <authorList>
            <person name="Culotta J."/>
            <person name="Lindsey A.R."/>
        </authorList>
    </citation>
    <scope>NUCLEOTIDE SEQUENCE [LARGE SCALE GENOMIC DNA]</scope>
    <source>
        <strain evidence="4 5">KSX58</strain>
    </source>
</reference>
<dbReference type="Proteomes" id="UP001627154">
    <property type="component" value="Unassembled WGS sequence"/>
</dbReference>
<keyword evidence="5" id="KW-1185">Reference proteome</keyword>
<dbReference type="InterPro" id="IPR007918">
    <property type="entry name" value="MDM35_apoptosis"/>
</dbReference>
<evidence type="ECO:0000256" key="1">
    <source>
        <dbReference type="ARBA" id="ARBA00006196"/>
    </source>
</evidence>
<evidence type="ECO:0008006" key="6">
    <source>
        <dbReference type="Google" id="ProtNLM"/>
    </source>
</evidence>
<dbReference type="EMBL" id="JBJJXI010000018">
    <property type="protein sequence ID" value="KAL3407093.1"/>
    <property type="molecule type" value="Genomic_DNA"/>
</dbReference>
<evidence type="ECO:0000313" key="4">
    <source>
        <dbReference type="EMBL" id="KAL3407093.1"/>
    </source>
</evidence>
<dbReference type="PANTHER" id="PTHR46403">
    <property type="entry name" value="TP53-REGULATED INHIBITOR OF APOPTOSIS 1"/>
    <property type="match status" value="1"/>
</dbReference>
<proteinExistence type="inferred from homology"/>
<dbReference type="AlphaFoldDB" id="A0ABD2XNQ9"/>
<name>A0ABD2XNQ9_9HYME</name>
<evidence type="ECO:0000313" key="5">
    <source>
        <dbReference type="Proteomes" id="UP001627154"/>
    </source>
</evidence>
<accession>A0ABD2XNQ9</accession>
<dbReference type="PANTHER" id="PTHR46403:SF1">
    <property type="entry name" value="TP53-REGULATED INHIBITOR OF APOPTOSIS 1"/>
    <property type="match status" value="1"/>
</dbReference>
<comment type="caution">
    <text evidence="4">The sequence shown here is derived from an EMBL/GenBank/DDBJ whole genome shotgun (WGS) entry which is preliminary data.</text>
</comment>
<dbReference type="Pfam" id="PF05254">
    <property type="entry name" value="UPF0203"/>
    <property type="match status" value="1"/>
</dbReference>
<keyword evidence="2" id="KW-1015">Disulfide bond</keyword>
<evidence type="ECO:0000256" key="3">
    <source>
        <dbReference type="ARBA" id="ARBA00023706"/>
    </source>
</evidence>
<evidence type="ECO:0000256" key="2">
    <source>
        <dbReference type="ARBA" id="ARBA00023157"/>
    </source>
</evidence>
<protein>
    <recommendedName>
        <fullName evidence="6">TP53-regulated inhibitor of apoptosis 1-like</fullName>
    </recommendedName>
</protein>
<comment type="similarity">
    <text evidence="1">Belongs to the TRIAP1/MDM35 family.</text>
</comment>
<comment type="catalytic activity">
    <reaction evidence="3">
        <text>a 1,2-diacyl-sn-glycero-3-phosphate(in) = a 1,2-diacyl-sn-glycero-3-phosphate(out)</text>
        <dbReference type="Rhea" id="RHEA:36435"/>
        <dbReference type="ChEBI" id="CHEBI:58608"/>
    </reaction>
</comment>
<sequence>MDHREHMNSLNDTCNELKNQYDKCFNTWFSTKFLKGDTNDSMCASFYSVYQQCIKKAMKEHNIELHDAQINHLETDKEKMPQS</sequence>
<organism evidence="4 5">
    <name type="scientific">Trichogramma kaykai</name>
    <dbReference type="NCBI Taxonomy" id="54128"/>
    <lineage>
        <taxon>Eukaryota</taxon>
        <taxon>Metazoa</taxon>
        <taxon>Ecdysozoa</taxon>
        <taxon>Arthropoda</taxon>
        <taxon>Hexapoda</taxon>
        <taxon>Insecta</taxon>
        <taxon>Pterygota</taxon>
        <taxon>Neoptera</taxon>
        <taxon>Endopterygota</taxon>
        <taxon>Hymenoptera</taxon>
        <taxon>Apocrita</taxon>
        <taxon>Proctotrupomorpha</taxon>
        <taxon>Chalcidoidea</taxon>
        <taxon>Trichogrammatidae</taxon>
        <taxon>Trichogramma</taxon>
    </lineage>
</organism>